<evidence type="ECO:0000313" key="2">
    <source>
        <dbReference type="EMBL" id="VDP44274.1"/>
    </source>
</evidence>
<sequence>MMFFYRTSLIHLRLLEDLRLTDSEDDDEPGSLPADKAEKSQNGSLGSDTEETVAFSQEKTGPLESFTSSISPGNVHPVFNPLGLPAKSVISRILNPPPSFVSPLSVMGEAPSEYSCQTPSVSAVRLSTLKANTKVNGVNFGEQKNTATRPVAPKIVGQESSSSR</sequence>
<reference evidence="4" key="1">
    <citation type="submission" date="2016-06" db="UniProtKB">
        <authorList>
            <consortium name="WormBaseParasite"/>
        </authorList>
    </citation>
    <scope>IDENTIFICATION</scope>
</reference>
<dbReference type="EMBL" id="UZAN01013087">
    <property type="protein sequence ID" value="VDP44274.1"/>
    <property type="molecule type" value="Genomic_DNA"/>
</dbReference>
<protein>
    <submittedName>
        <fullName evidence="4">Zinc finger protein 687</fullName>
    </submittedName>
</protein>
<dbReference type="WBParaSite" id="ECPE_0000168901-mRNA-1">
    <property type="protein sequence ID" value="ECPE_0000168901-mRNA-1"/>
    <property type="gene ID" value="ECPE_0000168901"/>
</dbReference>
<evidence type="ECO:0000313" key="3">
    <source>
        <dbReference type="Proteomes" id="UP000272942"/>
    </source>
</evidence>
<feature type="region of interest" description="Disordered" evidence="1">
    <location>
        <begin position="140"/>
        <end position="164"/>
    </location>
</feature>
<dbReference type="Proteomes" id="UP000272942">
    <property type="component" value="Unassembled WGS sequence"/>
</dbReference>
<keyword evidence="3" id="KW-1185">Reference proteome</keyword>
<evidence type="ECO:0000256" key="1">
    <source>
        <dbReference type="SAM" id="MobiDB-lite"/>
    </source>
</evidence>
<organism evidence="4">
    <name type="scientific">Echinostoma caproni</name>
    <dbReference type="NCBI Taxonomy" id="27848"/>
    <lineage>
        <taxon>Eukaryota</taxon>
        <taxon>Metazoa</taxon>
        <taxon>Spiralia</taxon>
        <taxon>Lophotrochozoa</taxon>
        <taxon>Platyhelminthes</taxon>
        <taxon>Trematoda</taxon>
        <taxon>Digenea</taxon>
        <taxon>Plagiorchiida</taxon>
        <taxon>Echinostomata</taxon>
        <taxon>Echinostomatoidea</taxon>
        <taxon>Echinostomatidae</taxon>
        <taxon>Echinostoma</taxon>
    </lineage>
</organism>
<dbReference type="AlphaFoldDB" id="A0A183A404"/>
<reference evidence="2 3" key="2">
    <citation type="submission" date="2018-11" db="EMBL/GenBank/DDBJ databases">
        <authorList>
            <consortium name="Pathogen Informatics"/>
        </authorList>
    </citation>
    <scope>NUCLEOTIDE SEQUENCE [LARGE SCALE GENOMIC DNA]</scope>
    <source>
        <strain evidence="2 3">Egypt</strain>
    </source>
</reference>
<accession>A0A183A404</accession>
<feature type="region of interest" description="Disordered" evidence="1">
    <location>
        <begin position="22"/>
        <end position="71"/>
    </location>
</feature>
<name>A0A183A404_9TREM</name>
<gene>
    <name evidence="2" type="ORF">ECPE_LOCUS1685</name>
</gene>
<evidence type="ECO:0000313" key="4">
    <source>
        <dbReference type="WBParaSite" id="ECPE_0000168901-mRNA-1"/>
    </source>
</evidence>
<proteinExistence type="predicted"/>
<feature type="compositionally biased region" description="Polar residues" evidence="1">
    <location>
        <begin position="54"/>
        <end position="71"/>
    </location>
</feature>